<dbReference type="InterPro" id="IPR037401">
    <property type="entry name" value="SnoaL-like"/>
</dbReference>
<accession>A0A9P7MBC2</accession>
<gene>
    <name evidence="2" type="ORF">E4U60_002587</name>
</gene>
<sequence length="221" mass="25371">MTTMIADTKVALDTDADNDIARIAHLLKSERFYRDTARWQLCRLSFHPDESKTYINVSWYQGQADDFLKQSSKMHKDRVNVIHSSFDPVGICVQGDRATSEAFCTVTSEITIDGVGYELASHMRLLNRLEKSEEGRWHILSMEAIYVRDRLMSTLPGAPITLRPDLVKQSEEYPGGYRRLALVMLYRGLNPRQDLPHEEDQPRVRRLLEANRNFLNGGGDK</sequence>
<evidence type="ECO:0000313" key="2">
    <source>
        <dbReference type="EMBL" id="KAG5936375.1"/>
    </source>
</evidence>
<comment type="caution">
    <text evidence="2">The sequence shown here is derived from an EMBL/GenBank/DDBJ whole genome shotgun (WGS) entry which is preliminary data.</text>
</comment>
<evidence type="ECO:0000313" key="3">
    <source>
        <dbReference type="Proteomes" id="UP000706124"/>
    </source>
</evidence>
<dbReference type="Gene3D" id="3.10.450.50">
    <property type="match status" value="1"/>
</dbReference>
<protein>
    <recommendedName>
        <fullName evidence="1">SnoaL-like domain-containing protein</fullName>
    </recommendedName>
</protein>
<dbReference type="Proteomes" id="UP000706124">
    <property type="component" value="Unassembled WGS sequence"/>
</dbReference>
<dbReference type="OrthoDB" id="3724021at2759"/>
<dbReference type="SUPFAM" id="SSF54427">
    <property type="entry name" value="NTF2-like"/>
    <property type="match status" value="1"/>
</dbReference>
<keyword evidence="3" id="KW-1185">Reference proteome</keyword>
<dbReference type="Pfam" id="PF13577">
    <property type="entry name" value="SnoaL_4"/>
    <property type="match status" value="1"/>
</dbReference>
<name>A0A9P7MBC2_9HYPO</name>
<dbReference type="AlphaFoldDB" id="A0A9P7MBC2"/>
<evidence type="ECO:0000259" key="1">
    <source>
        <dbReference type="Pfam" id="PF13577"/>
    </source>
</evidence>
<reference evidence="2 3" key="1">
    <citation type="journal article" date="2020" name="bioRxiv">
        <title>Whole genome comparisons of ergot fungi reveals the divergence and evolution of species within the genus Claviceps are the result of varying mechanisms driving genome evolution and host range expansion.</title>
        <authorList>
            <person name="Wyka S.A."/>
            <person name="Mondo S.J."/>
            <person name="Liu M."/>
            <person name="Dettman J."/>
            <person name="Nalam V."/>
            <person name="Broders K.D."/>
        </authorList>
    </citation>
    <scope>NUCLEOTIDE SEQUENCE [LARGE SCALE GENOMIC DNA]</scope>
    <source>
        <strain evidence="2 3">CCC 1485</strain>
    </source>
</reference>
<feature type="domain" description="SnoaL-like" evidence="1">
    <location>
        <begin position="19"/>
        <end position="142"/>
    </location>
</feature>
<dbReference type="EMBL" id="SRPO01000219">
    <property type="protein sequence ID" value="KAG5936375.1"/>
    <property type="molecule type" value="Genomic_DNA"/>
</dbReference>
<proteinExistence type="predicted"/>
<dbReference type="InterPro" id="IPR032710">
    <property type="entry name" value="NTF2-like_dom_sf"/>
</dbReference>
<organism evidence="2 3">
    <name type="scientific">Claviceps pazoutovae</name>
    <dbReference type="NCBI Taxonomy" id="1649127"/>
    <lineage>
        <taxon>Eukaryota</taxon>
        <taxon>Fungi</taxon>
        <taxon>Dikarya</taxon>
        <taxon>Ascomycota</taxon>
        <taxon>Pezizomycotina</taxon>
        <taxon>Sordariomycetes</taxon>
        <taxon>Hypocreomycetidae</taxon>
        <taxon>Hypocreales</taxon>
        <taxon>Clavicipitaceae</taxon>
        <taxon>Claviceps</taxon>
    </lineage>
</organism>